<dbReference type="InterPro" id="IPR013830">
    <property type="entry name" value="SGNH_hydro"/>
</dbReference>
<comment type="similarity">
    <text evidence="1">Belongs to the 'GDSL' lipolytic enzyme family.</text>
</comment>
<evidence type="ECO:0000313" key="5">
    <source>
        <dbReference type="EMBL" id="WRQ87310.1"/>
    </source>
</evidence>
<sequence length="584" mass="64626">MRASLTAIFACVALASLSAAPSWRSILKQPADWYGSAEALAVGQAVIAYQNETGGWPKNTDMTAPPSAEFLARSAKEKAPTIDNGGTTTQIRLLARIAQATGDEHLTVAVRRGLRYLLDAQYDNGGWPQFYPLRKGYYSHITYNDNAMVNVLEILRDAAAGEEVWAGLVDEAMRAEMRQAVERGLACILATQVRVDGRLTVWCAQHDENTLEPAPARKFEPASLSGAESVGIVRFLMSVEQPSPQLVTAVKAAVAWFEATALPGKRAERSKEDQVLLDDPKSDTWARFYELGTDRPIFLGRDAVVHYDLTEVEHERRTGYGYYGSWAQDLIGKEYLAWLRQLARQSEHPVLFIAGDSTAADKPRLTDPERGWGQALREIVKPGWHVDNRALNGRSTKSFIDEGRWDELLADLRAGDWVIIQFGHNDEKVNSPDRYTDPAPGGTYRANLTRFVHEVRARGAHPVLAPSVARRKWNDAGTDLVPTHGDYPDAVRAVAAAEGVPLLEMEERTTALERSLGLEDSKALHLWYDEGALPTRPAGVQDDTHYSPMGARRVAILVAEELRRLELPIAEMVDWTAISEAPTP</sequence>
<dbReference type="EMBL" id="CP139781">
    <property type="protein sequence ID" value="WRQ87310.1"/>
    <property type="molecule type" value="Genomic_DNA"/>
</dbReference>
<organism evidence="5 6">
    <name type="scientific">Actomonas aquatica</name>
    <dbReference type="NCBI Taxonomy" id="2866162"/>
    <lineage>
        <taxon>Bacteria</taxon>
        <taxon>Pseudomonadati</taxon>
        <taxon>Verrucomicrobiota</taxon>
        <taxon>Opitutia</taxon>
        <taxon>Opitutales</taxon>
        <taxon>Opitutaceae</taxon>
        <taxon>Actomonas</taxon>
    </lineage>
</organism>
<evidence type="ECO:0000313" key="6">
    <source>
        <dbReference type="Proteomes" id="UP000738431"/>
    </source>
</evidence>
<evidence type="ECO:0000259" key="4">
    <source>
        <dbReference type="Pfam" id="PF13472"/>
    </source>
</evidence>
<dbReference type="PANTHER" id="PTHR43695">
    <property type="entry name" value="PUTATIVE (AFU_ORTHOLOGUE AFUA_2G17250)-RELATED"/>
    <property type="match status" value="1"/>
</dbReference>
<gene>
    <name evidence="5" type="primary">pelA</name>
    <name evidence="5" type="ORF">K1X11_021055</name>
</gene>
<dbReference type="InterPro" id="IPR012669">
    <property type="entry name" value="Pectate_lyase"/>
</dbReference>
<dbReference type="RefSeq" id="WP_221029277.1">
    <property type="nucleotide sequence ID" value="NZ_CP139781.1"/>
</dbReference>
<proteinExistence type="inferred from homology"/>
<feature type="signal peptide" evidence="3">
    <location>
        <begin position="1"/>
        <end position="19"/>
    </location>
</feature>
<reference evidence="5 6" key="2">
    <citation type="submission" date="2023-12" db="EMBL/GenBank/DDBJ databases">
        <title>Description of an unclassified Opitutus bacterium of Verrucomicrobiota.</title>
        <authorList>
            <person name="Zhang D.-F."/>
        </authorList>
    </citation>
    <scope>NUCLEOTIDE SEQUENCE [LARGE SCALE GENOMIC DNA]</scope>
    <source>
        <strain evidence="5 6">WL0086</strain>
    </source>
</reference>
<dbReference type="GO" id="GO:0030570">
    <property type="term" value="F:pectate lyase activity"/>
    <property type="evidence" value="ECO:0007669"/>
    <property type="project" value="UniProtKB-EC"/>
</dbReference>
<dbReference type="InterPro" id="IPR037459">
    <property type="entry name" value="RhgT-like"/>
</dbReference>
<keyword evidence="5" id="KW-0456">Lyase</keyword>
<feature type="domain" description="SGNH hydrolase-type esterase" evidence="4">
    <location>
        <begin position="355"/>
        <end position="525"/>
    </location>
</feature>
<keyword evidence="2" id="KW-0378">Hydrolase</keyword>
<evidence type="ECO:0000256" key="1">
    <source>
        <dbReference type="ARBA" id="ARBA00008668"/>
    </source>
</evidence>
<name>A0ABZ1C6P1_9BACT</name>
<dbReference type="Gene3D" id="1.50.10.20">
    <property type="match status" value="1"/>
</dbReference>
<dbReference type="Gene3D" id="3.40.50.1110">
    <property type="entry name" value="SGNH hydrolase"/>
    <property type="match status" value="1"/>
</dbReference>
<protein>
    <submittedName>
        <fullName evidence="5">Pectate lyase</fullName>
        <ecNumber evidence="5">4.2.2.2</ecNumber>
    </submittedName>
</protein>
<reference evidence="5 6" key="1">
    <citation type="submission" date="2021-08" db="EMBL/GenBank/DDBJ databases">
        <authorList>
            <person name="Zhang D."/>
            <person name="Zhang A."/>
            <person name="Wang L."/>
        </authorList>
    </citation>
    <scope>NUCLEOTIDE SEQUENCE [LARGE SCALE GENOMIC DNA]</scope>
    <source>
        <strain evidence="5 6">WL0086</strain>
    </source>
</reference>
<dbReference type="SUPFAM" id="SSF81853">
    <property type="entry name" value="Family 10 polysaccharide lyase"/>
    <property type="match status" value="1"/>
</dbReference>
<dbReference type="InterPro" id="IPR036514">
    <property type="entry name" value="SGNH_hydro_sf"/>
</dbReference>
<keyword evidence="6" id="KW-1185">Reference proteome</keyword>
<dbReference type="Pfam" id="PF13472">
    <property type="entry name" value="Lipase_GDSL_2"/>
    <property type="match status" value="1"/>
</dbReference>
<dbReference type="NCBIfam" id="TIGR02474">
    <property type="entry name" value="pec_lyase"/>
    <property type="match status" value="1"/>
</dbReference>
<dbReference type="EC" id="4.2.2.2" evidence="5"/>
<feature type="chain" id="PRO_5045388194" evidence="3">
    <location>
        <begin position="20"/>
        <end position="584"/>
    </location>
</feature>
<keyword evidence="3" id="KW-0732">Signal</keyword>
<dbReference type="CDD" id="cd01821">
    <property type="entry name" value="Rhamnogalacturan_acetylesterase_like"/>
    <property type="match status" value="1"/>
</dbReference>
<accession>A0ABZ1C6P1</accession>
<dbReference type="PANTHER" id="PTHR43695:SF1">
    <property type="entry name" value="RHAMNOGALACTURONAN ACETYLESTERASE"/>
    <property type="match status" value="1"/>
</dbReference>
<dbReference type="Proteomes" id="UP000738431">
    <property type="component" value="Chromosome"/>
</dbReference>
<evidence type="ECO:0000256" key="3">
    <source>
        <dbReference type="SAM" id="SignalP"/>
    </source>
</evidence>
<dbReference type="Pfam" id="PF09492">
    <property type="entry name" value="Pec_lyase"/>
    <property type="match status" value="1"/>
</dbReference>
<evidence type="ECO:0000256" key="2">
    <source>
        <dbReference type="ARBA" id="ARBA00022801"/>
    </source>
</evidence>
<dbReference type="SUPFAM" id="SSF52266">
    <property type="entry name" value="SGNH hydrolase"/>
    <property type="match status" value="1"/>
</dbReference>